<dbReference type="EMBL" id="CP059491">
    <property type="protein sequence ID" value="QMT02335.1"/>
    <property type="molecule type" value="Genomic_DNA"/>
</dbReference>
<dbReference type="InterPro" id="IPR051019">
    <property type="entry name" value="VLCFA-Steroid_DH"/>
</dbReference>
<dbReference type="GO" id="GO:0016491">
    <property type="term" value="F:oxidoreductase activity"/>
    <property type="evidence" value="ECO:0007669"/>
    <property type="project" value="UniProtKB-KW"/>
</dbReference>
<organism evidence="3 4">
    <name type="scientific">Gordonia jinghuaiqii</name>
    <dbReference type="NCBI Taxonomy" id="2758710"/>
    <lineage>
        <taxon>Bacteria</taxon>
        <taxon>Bacillati</taxon>
        <taxon>Actinomycetota</taxon>
        <taxon>Actinomycetes</taxon>
        <taxon>Mycobacteriales</taxon>
        <taxon>Gordoniaceae</taxon>
        <taxon>Gordonia</taxon>
    </lineage>
</organism>
<evidence type="ECO:0000313" key="4">
    <source>
        <dbReference type="Proteomes" id="UP000515663"/>
    </source>
</evidence>
<gene>
    <name evidence="3" type="ORF">H1R19_04005</name>
</gene>
<dbReference type="Gene3D" id="3.40.50.720">
    <property type="entry name" value="NAD(P)-binding Rossmann-like Domain"/>
    <property type="match status" value="1"/>
</dbReference>
<dbReference type="PRINTS" id="PR00081">
    <property type="entry name" value="GDHRDH"/>
</dbReference>
<dbReference type="PANTHER" id="PTHR43899:SF13">
    <property type="entry name" value="RH59310P"/>
    <property type="match status" value="1"/>
</dbReference>
<reference evidence="4" key="1">
    <citation type="submission" date="2020-07" db="EMBL/GenBank/DDBJ databases">
        <title>novel species isolated from the respiratory tract of Marmot.</title>
        <authorList>
            <person name="Zhang G."/>
        </authorList>
    </citation>
    <scope>NUCLEOTIDE SEQUENCE [LARGE SCALE GENOMIC DNA]</scope>
    <source>
        <strain evidence="4">686</strain>
    </source>
</reference>
<evidence type="ECO:0000256" key="2">
    <source>
        <dbReference type="ARBA" id="ARBA00023002"/>
    </source>
</evidence>
<dbReference type="PANTHER" id="PTHR43899">
    <property type="entry name" value="RH59310P"/>
    <property type="match status" value="1"/>
</dbReference>
<dbReference type="Proteomes" id="UP000515663">
    <property type="component" value="Chromosome"/>
</dbReference>
<sequence>MPVSDTARSDPAGLDPAGFDPARYGPWAVIAGGSEGVGASFALQLADAGVDLVLIARKPGPLEETAEAVRARGVRAVTLSVDLTESSAIDEIIAATADLDVGLLVYNAGANSYGSEFVTGDLDGFRTVIDLNITAQLALVHHFGRRLRDRGRGGLLLVGSMSGYLGGTHLSVYGGVKAFGRVFAESLWLELRDHGVDVLELVLGVTRTPAMERAGLNLGAAMGVSEPDDVAREGLEHLADGPVWIAGGNAARAEKINGPDRRKLILRQHEAMSKLFPRRGEHDAVAIP</sequence>
<dbReference type="SUPFAM" id="SSF51735">
    <property type="entry name" value="NAD(P)-binding Rossmann-fold domains"/>
    <property type="match status" value="1"/>
</dbReference>
<comment type="similarity">
    <text evidence="1">Belongs to the short-chain dehydrogenases/reductases (SDR) family.</text>
</comment>
<evidence type="ECO:0000256" key="1">
    <source>
        <dbReference type="ARBA" id="ARBA00006484"/>
    </source>
</evidence>
<keyword evidence="4" id="KW-1185">Reference proteome</keyword>
<dbReference type="InterPro" id="IPR002347">
    <property type="entry name" value="SDR_fam"/>
</dbReference>
<dbReference type="AlphaFoldDB" id="A0A7D7LWS3"/>
<dbReference type="Pfam" id="PF00106">
    <property type="entry name" value="adh_short"/>
    <property type="match status" value="1"/>
</dbReference>
<dbReference type="InterPro" id="IPR036291">
    <property type="entry name" value="NAD(P)-bd_dom_sf"/>
</dbReference>
<proteinExistence type="inferred from homology"/>
<keyword evidence="2" id="KW-0560">Oxidoreductase</keyword>
<dbReference type="KEGG" id="gji:H1R19_04005"/>
<dbReference type="RefSeq" id="WP_219850626.1">
    <property type="nucleotide sequence ID" value="NZ_CP059491.1"/>
</dbReference>
<name>A0A7D7LWS3_9ACTN</name>
<protein>
    <submittedName>
        <fullName evidence="3">SDR family NAD(P)-dependent oxidoreductase</fullName>
    </submittedName>
</protein>
<evidence type="ECO:0000313" key="3">
    <source>
        <dbReference type="EMBL" id="QMT02335.1"/>
    </source>
</evidence>
<accession>A0A7D7LWS3</accession>